<reference evidence="2 3" key="1">
    <citation type="journal article" date="2020" name="Nature">
        <title>Six reference-quality genomes reveal evolution of bat adaptations.</title>
        <authorList>
            <person name="Jebb D."/>
            <person name="Huang Z."/>
            <person name="Pippel M."/>
            <person name="Hughes G.M."/>
            <person name="Lavrichenko K."/>
            <person name="Devanna P."/>
            <person name="Winkler S."/>
            <person name="Jermiin L.S."/>
            <person name="Skirmuntt E.C."/>
            <person name="Katzourakis A."/>
            <person name="Burkitt-Gray L."/>
            <person name="Ray D.A."/>
            <person name="Sullivan K.A.M."/>
            <person name="Roscito J.G."/>
            <person name="Kirilenko B.M."/>
            <person name="Davalos L.M."/>
            <person name="Corthals A.P."/>
            <person name="Power M.L."/>
            <person name="Jones G."/>
            <person name="Ransome R.D."/>
            <person name="Dechmann D.K.N."/>
            <person name="Locatelli A.G."/>
            <person name="Puechmaille S.J."/>
            <person name="Fedrigo O."/>
            <person name="Jarvis E.D."/>
            <person name="Hiller M."/>
            <person name="Vernes S.C."/>
            <person name="Myers E.W."/>
            <person name="Teeling E.C."/>
        </authorList>
    </citation>
    <scope>NUCLEOTIDE SEQUENCE [LARGE SCALE GENOMIC DNA]</scope>
    <source>
        <strain evidence="2">MPipKuh1</strain>
        <tissue evidence="2">Flight muscle</tissue>
    </source>
</reference>
<accession>A0A7J7T1E3</accession>
<sequence>MLRVACDRCSVVMSGQVPSAMQPEGLGEAPRAGKRTRSPSVGGDGAAPSPCHQGLAKTPARPTMSMAQAFVLKSVRKEGPAGVAQWLTCDPGQGSIPGQSTCRFAGSIPSVRRAGGSQPMVLSLR</sequence>
<feature type="region of interest" description="Disordered" evidence="1">
    <location>
        <begin position="19"/>
        <end position="58"/>
    </location>
</feature>
<proteinExistence type="predicted"/>
<comment type="caution">
    <text evidence="2">The sequence shown here is derived from an EMBL/GenBank/DDBJ whole genome shotgun (WGS) entry which is preliminary data.</text>
</comment>
<evidence type="ECO:0000256" key="1">
    <source>
        <dbReference type="SAM" id="MobiDB-lite"/>
    </source>
</evidence>
<dbReference type="Proteomes" id="UP000558488">
    <property type="component" value="Unassembled WGS sequence"/>
</dbReference>
<dbReference type="EMBL" id="JACAGB010000034">
    <property type="protein sequence ID" value="KAF6294323.1"/>
    <property type="molecule type" value="Genomic_DNA"/>
</dbReference>
<organism evidence="2 3">
    <name type="scientific">Pipistrellus kuhlii</name>
    <name type="common">Kuhl's pipistrelle</name>
    <dbReference type="NCBI Taxonomy" id="59472"/>
    <lineage>
        <taxon>Eukaryota</taxon>
        <taxon>Metazoa</taxon>
        <taxon>Chordata</taxon>
        <taxon>Craniata</taxon>
        <taxon>Vertebrata</taxon>
        <taxon>Euteleostomi</taxon>
        <taxon>Mammalia</taxon>
        <taxon>Eutheria</taxon>
        <taxon>Laurasiatheria</taxon>
        <taxon>Chiroptera</taxon>
        <taxon>Yangochiroptera</taxon>
        <taxon>Vespertilionidae</taxon>
        <taxon>Pipistrellus</taxon>
    </lineage>
</organism>
<protein>
    <submittedName>
        <fullName evidence="2">Uncharacterized protein</fullName>
    </submittedName>
</protein>
<evidence type="ECO:0000313" key="3">
    <source>
        <dbReference type="Proteomes" id="UP000558488"/>
    </source>
</evidence>
<dbReference type="AlphaFoldDB" id="A0A7J7T1E3"/>
<gene>
    <name evidence="2" type="ORF">mPipKuh1_009733</name>
</gene>
<keyword evidence="3" id="KW-1185">Reference proteome</keyword>
<name>A0A7J7T1E3_PIPKU</name>
<evidence type="ECO:0000313" key="2">
    <source>
        <dbReference type="EMBL" id="KAF6294323.1"/>
    </source>
</evidence>